<reference evidence="1" key="2">
    <citation type="submission" date="2021-08" db="EMBL/GenBank/DDBJ databases">
        <authorList>
            <person name="Eriksson T."/>
        </authorList>
    </citation>
    <scope>NUCLEOTIDE SEQUENCE</scope>
    <source>
        <strain evidence="1">Stoneville</strain>
        <tissue evidence="1">Whole head</tissue>
    </source>
</reference>
<dbReference type="Proteomes" id="UP000719412">
    <property type="component" value="Unassembled WGS sequence"/>
</dbReference>
<sequence>MSLRYRTAVKDPPRRTTSTVRPVKVIPPHTIIDPPPKATISCTVESIHDAIAQSFFDFFYGLELNEVLLLVSLHGTELRAAYFEQFGQKFWFQYLPRVDFVEREH</sequence>
<dbReference type="EMBL" id="JABDTM020024907">
    <property type="protein sequence ID" value="KAH0813841.1"/>
    <property type="molecule type" value="Genomic_DNA"/>
</dbReference>
<gene>
    <name evidence="1" type="ORF">GEV33_008948</name>
</gene>
<name>A0A8J6HFR5_TENMO</name>
<protein>
    <submittedName>
        <fullName evidence="1">Uncharacterized protein</fullName>
    </submittedName>
</protein>
<reference evidence="1" key="1">
    <citation type="journal article" date="2020" name="J Insects Food Feed">
        <title>The yellow mealworm (Tenebrio molitor) genome: a resource for the emerging insects as food and feed industry.</title>
        <authorList>
            <person name="Eriksson T."/>
            <person name="Andere A."/>
            <person name="Kelstrup H."/>
            <person name="Emery V."/>
            <person name="Picard C."/>
        </authorList>
    </citation>
    <scope>NUCLEOTIDE SEQUENCE</scope>
    <source>
        <strain evidence="1">Stoneville</strain>
        <tissue evidence="1">Whole head</tissue>
    </source>
</reference>
<organism evidence="1 2">
    <name type="scientific">Tenebrio molitor</name>
    <name type="common">Yellow mealworm beetle</name>
    <dbReference type="NCBI Taxonomy" id="7067"/>
    <lineage>
        <taxon>Eukaryota</taxon>
        <taxon>Metazoa</taxon>
        <taxon>Ecdysozoa</taxon>
        <taxon>Arthropoda</taxon>
        <taxon>Hexapoda</taxon>
        <taxon>Insecta</taxon>
        <taxon>Pterygota</taxon>
        <taxon>Neoptera</taxon>
        <taxon>Endopterygota</taxon>
        <taxon>Coleoptera</taxon>
        <taxon>Polyphaga</taxon>
        <taxon>Cucujiformia</taxon>
        <taxon>Tenebrionidae</taxon>
        <taxon>Tenebrio</taxon>
    </lineage>
</organism>
<comment type="caution">
    <text evidence="1">The sequence shown here is derived from an EMBL/GenBank/DDBJ whole genome shotgun (WGS) entry which is preliminary data.</text>
</comment>
<accession>A0A8J6HFR5</accession>
<proteinExistence type="predicted"/>
<evidence type="ECO:0000313" key="2">
    <source>
        <dbReference type="Proteomes" id="UP000719412"/>
    </source>
</evidence>
<evidence type="ECO:0000313" key="1">
    <source>
        <dbReference type="EMBL" id="KAH0813841.1"/>
    </source>
</evidence>
<keyword evidence="2" id="KW-1185">Reference proteome</keyword>
<dbReference type="AlphaFoldDB" id="A0A8J6HFR5"/>